<comment type="caution">
    <text evidence="2">The sequence shown here is derived from an EMBL/GenBank/DDBJ whole genome shotgun (WGS) entry which is preliminary data.</text>
</comment>
<gene>
    <name evidence="2" type="ORF">BIZ92_19580</name>
    <name evidence="1" type="ORF">O9570_05360</name>
</gene>
<dbReference type="EMBL" id="JAPZVI010000003">
    <property type="protein sequence ID" value="MCZ8400859.1"/>
    <property type="molecule type" value="Genomic_DNA"/>
</dbReference>
<dbReference type="Proteomes" id="UP001141992">
    <property type="component" value="Unassembled WGS sequence"/>
</dbReference>
<dbReference type="EMBL" id="MJMN01000003">
    <property type="protein sequence ID" value="OMG91518.1"/>
    <property type="molecule type" value="Genomic_DNA"/>
</dbReference>
<evidence type="ECO:0000313" key="2">
    <source>
        <dbReference type="EMBL" id="OMG91518.1"/>
    </source>
</evidence>
<proteinExistence type="predicted"/>
<reference evidence="2 3" key="1">
    <citation type="submission" date="2016-09" db="EMBL/GenBank/DDBJ databases">
        <title>Phylogenomics of Achromobacter.</title>
        <authorList>
            <person name="Jeukens J."/>
            <person name="Freschi L."/>
            <person name="Vincent A.T."/>
            <person name="Emond-Rheault J.-G."/>
            <person name="Kukavica-Ibrulj I."/>
            <person name="Charette S.J."/>
            <person name="Levesque R.C."/>
        </authorList>
    </citation>
    <scope>NUCLEOTIDE SEQUENCE [LARGE SCALE GENOMIC DNA]</scope>
    <source>
        <strain evidence="2 3">AUS488</strain>
    </source>
</reference>
<sequence>MPDFTPSAESAFAARAAGAGLRASLRHGVSSPVVSPVVSTVVSPPAAPPPPCDVVAGVVGAYPPVAAVVG</sequence>
<dbReference type="Proteomes" id="UP000187251">
    <property type="component" value="Unassembled WGS sequence"/>
</dbReference>
<dbReference type="AlphaFoldDB" id="A0A1R1JY61"/>
<name>A0A1R1JY61_ALCXX</name>
<protein>
    <submittedName>
        <fullName evidence="2">Uncharacterized protein</fullName>
    </submittedName>
</protein>
<evidence type="ECO:0000313" key="1">
    <source>
        <dbReference type="EMBL" id="MCZ8400859.1"/>
    </source>
</evidence>
<evidence type="ECO:0000313" key="3">
    <source>
        <dbReference type="Proteomes" id="UP000187251"/>
    </source>
</evidence>
<organism evidence="2 3">
    <name type="scientific">Alcaligenes xylosoxydans xylosoxydans</name>
    <name type="common">Achromobacter xylosoxidans</name>
    <dbReference type="NCBI Taxonomy" id="85698"/>
    <lineage>
        <taxon>Bacteria</taxon>
        <taxon>Pseudomonadati</taxon>
        <taxon>Pseudomonadota</taxon>
        <taxon>Betaproteobacteria</taxon>
        <taxon>Burkholderiales</taxon>
        <taxon>Alcaligenaceae</taxon>
        <taxon>Achromobacter</taxon>
    </lineage>
</organism>
<accession>A0A1R1JY61</accession>
<reference evidence="1" key="2">
    <citation type="submission" date="2022-12" db="EMBL/GenBank/DDBJ databases">
        <authorList>
            <person name="Voronina O.L."/>
            <person name="Kunda M.S."/>
            <person name="Ryzhova N."/>
            <person name="Aksenova E.I."/>
        </authorList>
    </citation>
    <scope>NUCLEOTIDE SEQUENCE</scope>
    <source>
        <strain evidence="1">SCCH136:Ach223948</strain>
    </source>
</reference>
<dbReference type="RefSeq" id="WP_024068709.1">
    <property type="nucleotide sequence ID" value="NZ_AP028040.1"/>
</dbReference>